<dbReference type="InterPro" id="IPR027417">
    <property type="entry name" value="P-loop_NTPase"/>
</dbReference>
<dbReference type="InterPro" id="IPR001482">
    <property type="entry name" value="T2SS/T4SS_dom"/>
</dbReference>
<dbReference type="GO" id="GO:0016887">
    <property type="term" value="F:ATP hydrolysis activity"/>
    <property type="evidence" value="ECO:0007669"/>
    <property type="project" value="InterPro"/>
</dbReference>
<dbReference type="AlphaFoldDB" id="A0A8J3A7E2"/>
<dbReference type="Pfam" id="PF00437">
    <property type="entry name" value="T2SSE"/>
    <property type="match status" value="1"/>
</dbReference>
<protein>
    <submittedName>
        <fullName evidence="3">Pilus assembly protein CpaF</fullName>
    </submittedName>
</protein>
<evidence type="ECO:0000313" key="4">
    <source>
        <dbReference type="Proteomes" id="UP000650511"/>
    </source>
</evidence>
<dbReference type="Proteomes" id="UP000650511">
    <property type="component" value="Unassembled WGS sequence"/>
</dbReference>
<dbReference type="RefSeq" id="WP_130648465.1">
    <property type="nucleotide sequence ID" value="NZ_BMHA01000005.1"/>
</dbReference>
<reference evidence="3" key="1">
    <citation type="journal article" date="2014" name="Int. J. Syst. Evol. Microbiol.">
        <title>Complete genome sequence of Corynebacterium casei LMG S-19264T (=DSM 44701T), isolated from a smear-ripened cheese.</title>
        <authorList>
            <consortium name="US DOE Joint Genome Institute (JGI-PGF)"/>
            <person name="Walter F."/>
            <person name="Albersmeier A."/>
            <person name="Kalinowski J."/>
            <person name="Ruckert C."/>
        </authorList>
    </citation>
    <scope>NUCLEOTIDE SEQUENCE</scope>
    <source>
        <strain evidence="3">CGMCC 1.14988</strain>
    </source>
</reference>
<dbReference type="PANTHER" id="PTHR30486">
    <property type="entry name" value="TWITCHING MOTILITY PROTEIN PILT"/>
    <property type="match status" value="1"/>
</dbReference>
<sequence length="447" mass="48582">MSRTEVASRPAFDSPLIEIERQVLRRAKDETLDLEGADATGRVRALVADEVSRWRSDYQHGLRDFDLPDPDLVAQRVERNLLGYGPLESLLDDDDVWEIMINAPDEIFVKRHLGVSGYHDDAFHDDEHVTRTLTKLLDDASQSHRKLDASEGLQDAQLDSGARLHIVHRDVGRGGHLLVNIRKFTGVAIRSLDELVERGSLTPAVAAFLRAAARATLSMVFAGPPGSGKTTLLSCCTAELDPRLRVVTAEEVFEVDVPLPNVASMQTRAARPDRPAVDLRRLVAGFLRMAPDVAIVGEVRDREALPLLLTLSSGVKGYTTIHAGSARQALSRLRFISQLADTRSELPMLALTSLVTEAVDVVVHCARVDGRPRVEEIVAVEELQTGDAAGRFTVTELFRRSGPDGTLTWSGNLPVRCALALDAAGYDVRTLLEDGAGCATEGPGGAT</sequence>
<dbReference type="SUPFAM" id="SSF52540">
    <property type="entry name" value="P-loop containing nucleoside triphosphate hydrolases"/>
    <property type="match status" value="1"/>
</dbReference>
<keyword evidence="4" id="KW-1185">Reference proteome</keyword>
<proteinExistence type="inferred from homology"/>
<comment type="caution">
    <text evidence="3">The sequence shown here is derived from an EMBL/GenBank/DDBJ whole genome shotgun (WGS) entry which is preliminary data.</text>
</comment>
<dbReference type="PANTHER" id="PTHR30486:SF6">
    <property type="entry name" value="TYPE IV PILUS RETRACTATION ATPASE PILT"/>
    <property type="match status" value="1"/>
</dbReference>
<dbReference type="OrthoDB" id="9810761at2"/>
<accession>A0A8J3A7E2</accession>
<dbReference type="EMBL" id="BMHA01000005">
    <property type="protein sequence ID" value="GGI05609.1"/>
    <property type="molecule type" value="Genomic_DNA"/>
</dbReference>
<name>A0A8J3A7E2_9ACTN</name>
<dbReference type="InterPro" id="IPR050921">
    <property type="entry name" value="T4SS_GSP_E_ATPase"/>
</dbReference>
<dbReference type="CDD" id="cd01130">
    <property type="entry name" value="VirB11-like_ATPase"/>
    <property type="match status" value="1"/>
</dbReference>
<organism evidence="3 4">
    <name type="scientific">Egicoccus halophilus</name>
    <dbReference type="NCBI Taxonomy" id="1670830"/>
    <lineage>
        <taxon>Bacteria</taxon>
        <taxon>Bacillati</taxon>
        <taxon>Actinomycetota</taxon>
        <taxon>Nitriliruptoria</taxon>
        <taxon>Egicoccales</taxon>
        <taxon>Egicoccaceae</taxon>
        <taxon>Egicoccus</taxon>
    </lineage>
</organism>
<comment type="similarity">
    <text evidence="1">Belongs to the GSP E family.</text>
</comment>
<evidence type="ECO:0000259" key="2">
    <source>
        <dbReference type="Pfam" id="PF00437"/>
    </source>
</evidence>
<dbReference type="Gene3D" id="3.30.450.380">
    <property type="match status" value="1"/>
</dbReference>
<evidence type="ECO:0000313" key="3">
    <source>
        <dbReference type="EMBL" id="GGI05609.1"/>
    </source>
</evidence>
<gene>
    <name evidence="3" type="ORF">GCM10011354_14940</name>
</gene>
<dbReference type="Gene3D" id="3.40.50.300">
    <property type="entry name" value="P-loop containing nucleotide triphosphate hydrolases"/>
    <property type="match status" value="1"/>
</dbReference>
<feature type="domain" description="Bacterial type II secretion system protein E" evidence="2">
    <location>
        <begin position="84"/>
        <end position="398"/>
    </location>
</feature>
<evidence type="ECO:0000256" key="1">
    <source>
        <dbReference type="ARBA" id="ARBA00006611"/>
    </source>
</evidence>
<reference evidence="3" key="2">
    <citation type="submission" date="2020-09" db="EMBL/GenBank/DDBJ databases">
        <authorList>
            <person name="Sun Q."/>
            <person name="Zhou Y."/>
        </authorList>
    </citation>
    <scope>NUCLEOTIDE SEQUENCE</scope>
    <source>
        <strain evidence="3">CGMCC 1.14988</strain>
    </source>
</reference>